<evidence type="ECO:0000259" key="3">
    <source>
        <dbReference type="PROSITE" id="PS01124"/>
    </source>
</evidence>
<dbReference type="SUPFAM" id="SSF46689">
    <property type="entry name" value="Homeodomain-like"/>
    <property type="match status" value="2"/>
</dbReference>
<dbReference type="InterPro" id="IPR029062">
    <property type="entry name" value="Class_I_gatase-like"/>
</dbReference>
<evidence type="ECO:0000313" key="5">
    <source>
        <dbReference type="Proteomes" id="UP000468388"/>
    </source>
</evidence>
<keyword evidence="2" id="KW-0804">Transcription</keyword>
<name>A0A6N8J8U3_9BACT</name>
<dbReference type="CDD" id="cd03138">
    <property type="entry name" value="GATase1_AraC_2"/>
    <property type="match status" value="1"/>
</dbReference>
<evidence type="ECO:0000256" key="2">
    <source>
        <dbReference type="ARBA" id="ARBA00023163"/>
    </source>
</evidence>
<sequence length="326" mass="36950">MKHISILVFNEAVPASIVDPRYMFTAINQFLQEAGEEPAFNVQLIGLKKEIPLHNGVFYVHTDALITDTPATDLIIIPALSGDIYAALEANKAMIPWIVEQYRQGAEVASLCIGAFLLAATGLLNGKKCSTHWLFANEFRTLFPDVTLTDGSIVTDEQGLYSSGGANSYWNLLLHLVEKYTSRTMAIKASKFFAIEIDRKSQSPFIMFNGQKKHEDEPIKQAQEFIEKNVTEKISIEDLAVKFAIGRRHFERRFKKATNNTPSEYIQRVKIEAAKKQLENTRKNVNEVMYDVGYADTKAFRTIFKKVTGLSPVEYRNKYNKEMMMA</sequence>
<feature type="domain" description="HTH araC/xylS-type" evidence="3">
    <location>
        <begin position="220"/>
        <end position="318"/>
    </location>
</feature>
<dbReference type="Pfam" id="PF12833">
    <property type="entry name" value="HTH_18"/>
    <property type="match status" value="1"/>
</dbReference>
<dbReference type="InterPro" id="IPR009057">
    <property type="entry name" value="Homeodomain-like_sf"/>
</dbReference>
<dbReference type="SMART" id="SM00342">
    <property type="entry name" value="HTH_ARAC"/>
    <property type="match status" value="1"/>
</dbReference>
<evidence type="ECO:0000313" key="4">
    <source>
        <dbReference type="EMBL" id="MVT40716.1"/>
    </source>
</evidence>
<protein>
    <submittedName>
        <fullName evidence="4">Helix-turn-helix domain-containing protein</fullName>
    </submittedName>
</protein>
<proteinExistence type="predicted"/>
<dbReference type="InterPro" id="IPR002818">
    <property type="entry name" value="DJ-1/PfpI"/>
</dbReference>
<dbReference type="GO" id="GO:0043565">
    <property type="term" value="F:sequence-specific DNA binding"/>
    <property type="evidence" value="ECO:0007669"/>
    <property type="project" value="InterPro"/>
</dbReference>
<reference evidence="4 5" key="1">
    <citation type="submission" date="2019-12" db="EMBL/GenBank/DDBJ databases">
        <title>The draft genomic sequence of strain Chitinophaga oryziterrae JCM 16595.</title>
        <authorList>
            <person name="Zhang X."/>
        </authorList>
    </citation>
    <scope>NUCLEOTIDE SEQUENCE [LARGE SCALE GENOMIC DNA]</scope>
    <source>
        <strain evidence="4 5">JCM 16595</strain>
    </source>
</reference>
<dbReference type="InterPro" id="IPR052158">
    <property type="entry name" value="INH-QAR"/>
</dbReference>
<dbReference type="InterPro" id="IPR018060">
    <property type="entry name" value="HTH_AraC"/>
</dbReference>
<dbReference type="PANTHER" id="PTHR43130">
    <property type="entry name" value="ARAC-FAMILY TRANSCRIPTIONAL REGULATOR"/>
    <property type="match status" value="1"/>
</dbReference>
<accession>A0A6N8J8U3</accession>
<keyword evidence="5" id="KW-1185">Reference proteome</keyword>
<dbReference type="SUPFAM" id="SSF52317">
    <property type="entry name" value="Class I glutamine amidotransferase-like"/>
    <property type="match status" value="1"/>
</dbReference>
<keyword evidence="1" id="KW-0805">Transcription regulation</keyword>
<dbReference type="RefSeq" id="WP_157299352.1">
    <property type="nucleotide sequence ID" value="NZ_BAAAZB010000010.1"/>
</dbReference>
<dbReference type="Pfam" id="PF01965">
    <property type="entry name" value="DJ-1_PfpI"/>
    <property type="match status" value="1"/>
</dbReference>
<dbReference type="GO" id="GO:0003700">
    <property type="term" value="F:DNA-binding transcription factor activity"/>
    <property type="evidence" value="ECO:0007669"/>
    <property type="project" value="InterPro"/>
</dbReference>
<dbReference type="PROSITE" id="PS01124">
    <property type="entry name" value="HTH_ARAC_FAMILY_2"/>
    <property type="match status" value="1"/>
</dbReference>
<evidence type="ECO:0000256" key="1">
    <source>
        <dbReference type="ARBA" id="ARBA00023015"/>
    </source>
</evidence>
<dbReference type="Gene3D" id="3.40.50.880">
    <property type="match status" value="1"/>
</dbReference>
<dbReference type="AlphaFoldDB" id="A0A6N8J8U3"/>
<dbReference type="Gene3D" id="1.10.10.60">
    <property type="entry name" value="Homeodomain-like"/>
    <property type="match status" value="2"/>
</dbReference>
<dbReference type="OrthoDB" id="9803764at2"/>
<organism evidence="4 5">
    <name type="scientific">Chitinophaga oryziterrae</name>
    <dbReference type="NCBI Taxonomy" id="1031224"/>
    <lineage>
        <taxon>Bacteria</taxon>
        <taxon>Pseudomonadati</taxon>
        <taxon>Bacteroidota</taxon>
        <taxon>Chitinophagia</taxon>
        <taxon>Chitinophagales</taxon>
        <taxon>Chitinophagaceae</taxon>
        <taxon>Chitinophaga</taxon>
    </lineage>
</organism>
<dbReference type="EMBL" id="WRXO01000002">
    <property type="protein sequence ID" value="MVT40716.1"/>
    <property type="molecule type" value="Genomic_DNA"/>
</dbReference>
<comment type="caution">
    <text evidence="4">The sequence shown here is derived from an EMBL/GenBank/DDBJ whole genome shotgun (WGS) entry which is preliminary data.</text>
</comment>
<dbReference type="Proteomes" id="UP000468388">
    <property type="component" value="Unassembled WGS sequence"/>
</dbReference>
<gene>
    <name evidence="4" type="ORF">GO495_09015</name>
</gene>
<dbReference type="PANTHER" id="PTHR43130:SF3">
    <property type="entry name" value="HTH-TYPE TRANSCRIPTIONAL REGULATOR RV1931C"/>
    <property type="match status" value="1"/>
</dbReference>